<gene>
    <name evidence="14" type="ORF">PANT_6c00014</name>
</gene>
<accession>M9LY72</accession>
<feature type="domain" description="Major facilitator superfamily (MFS) profile" evidence="13">
    <location>
        <begin position="59"/>
        <end position="517"/>
    </location>
</feature>
<reference evidence="15" key="1">
    <citation type="journal article" date="2013" name="Genome Announc.">
        <title>Genome sequence of the basidiomycetous yeast Pseudozyma antarctica T-34, a producer of the glycolipid biosurfactants mannosylerythritol lipids.</title>
        <authorList>
            <person name="Morita T."/>
            <person name="Koike H."/>
            <person name="Koyama Y."/>
            <person name="Hagiwara H."/>
            <person name="Ito E."/>
            <person name="Fukuoka T."/>
            <person name="Imura T."/>
            <person name="Machida M."/>
            <person name="Kitamoto D."/>
        </authorList>
    </citation>
    <scope>NUCLEOTIDE SEQUENCE [LARGE SCALE GENOMIC DNA]</scope>
    <source>
        <strain evidence="15">T-34</strain>
    </source>
</reference>
<feature type="transmembrane region" description="Helical" evidence="12">
    <location>
        <begin position="140"/>
        <end position="158"/>
    </location>
</feature>
<feature type="region of interest" description="Disordered" evidence="11">
    <location>
        <begin position="605"/>
        <end position="628"/>
    </location>
</feature>
<dbReference type="GO" id="GO:0005351">
    <property type="term" value="F:carbohydrate:proton symporter activity"/>
    <property type="evidence" value="ECO:0007669"/>
    <property type="project" value="TreeGrafter"/>
</dbReference>
<evidence type="ECO:0000256" key="7">
    <source>
        <dbReference type="ARBA" id="ARBA00023136"/>
    </source>
</evidence>
<keyword evidence="5 12" id="KW-0812">Transmembrane</keyword>
<evidence type="ECO:0000256" key="5">
    <source>
        <dbReference type="ARBA" id="ARBA00022692"/>
    </source>
</evidence>
<keyword evidence="7 12" id="KW-0472">Membrane</keyword>
<dbReference type="InterPro" id="IPR020846">
    <property type="entry name" value="MFS_dom"/>
</dbReference>
<keyword evidence="3 10" id="KW-0813">Transport</keyword>
<dbReference type="Pfam" id="PF00083">
    <property type="entry name" value="Sugar_tr"/>
    <property type="match status" value="1"/>
</dbReference>
<evidence type="ECO:0000259" key="13">
    <source>
        <dbReference type="PROSITE" id="PS50850"/>
    </source>
</evidence>
<dbReference type="PANTHER" id="PTHR48022:SF5">
    <property type="entry name" value="ALPHA-GLUCOSIDES PERMEASE MPH2-RELATED"/>
    <property type="match status" value="1"/>
</dbReference>
<dbReference type="PROSITE" id="PS00217">
    <property type="entry name" value="SUGAR_TRANSPORT_2"/>
    <property type="match status" value="1"/>
</dbReference>
<evidence type="ECO:0000313" key="15">
    <source>
        <dbReference type="Proteomes" id="UP000011976"/>
    </source>
</evidence>
<dbReference type="InterPro" id="IPR050360">
    <property type="entry name" value="MFS_Sugar_Transporters"/>
</dbReference>
<comment type="catalytic activity">
    <reaction evidence="9">
        <text>myo-inositol(out) + H(+)(out) = myo-inositol(in) + H(+)(in)</text>
        <dbReference type="Rhea" id="RHEA:60364"/>
        <dbReference type="ChEBI" id="CHEBI:15378"/>
        <dbReference type="ChEBI" id="CHEBI:17268"/>
    </reaction>
</comment>
<evidence type="ECO:0000256" key="6">
    <source>
        <dbReference type="ARBA" id="ARBA00022989"/>
    </source>
</evidence>
<keyword evidence="8" id="KW-0462">Maltose metabolism</keyword>
<comment type="similarity">
    <text evidence="2 10">Belongs to the major facilitator superfamily. Sugar transporter (TC 2.A.1.1) family.</text>
</comment>
<dbReference type="Gene3D" id="1.20.1250.20">
    <property type="entry name" value="MFS general substrate transporter like domains"/>
    <property type="match status" value="1"/>
</dbReference>
<dbReference type="PANTHER" id="PTHR48022">
    <property type="entry name" value="PLASTIDIC GLUCOSE TRANSPORTER 4"/>
    <property type="match status" value="1"/>
</dbReference>
<evidence type="ECO:0000256" key="3">
    <source>
        <dbReference type="ARBA" id="ARBA00022448"/>
    </source>
</evidence>
<dbReference type="InterPro" id="IPR036259">
    <property type="entry name" value="MFS_trans_sf"/>
</dbReference>
<sequence length="628" mass="69937">MLVDNNDVARIDADTRDKLVDKFGERFDEVVERSARCTKWQTTTTLREAFRQWPMSVTWSVLFSLAIVQIGYDSSILASFFAQPTFTARFGTCTTAADGSQDCEISAPWQQGLTNGAWIGGIIGLQLAGSVAERIGHLRLMMVSVVLMLAFVFIPFFATSLPVFLVGQIFMGIPWGGFQSLASAYASEVCPVSLRPLLTTYVNLCWVFGQLLASGVLRATVQRTDVWAWRIPYAVQFFWPFPVFITCLFAPESPWWLTRHGKHDKAYDSLNRLLSGEGLAEKEKDELVKDYQAMIQYTEAMEEISEKENTAQKKNRYIDCFKGVDLRRTEIACWAWLIQITSGGPLQGYSTYFFSQAGLSTVNAFNMSMAMYALGAVGTILSWFLVNRVGRRQMYLWGQTAMFSTMLITGVLGFVKQSAAVSWAVGAMLLLCTFFYDLTVGPICFAIIAEVSSTRLRSKTIVLACNAYNIGLIIANILQPNMLNSDEWNWGAKTGLFWAGTGAVSIIWTYFRLPELANRCVFNPTLQPSESGRDPNRVPLSHPAARTLLTLFFFDLFFFLRATRTYGELDVLFGAKVPARKFATTSIDQFQAIEHEVASADVEKSSVSDKGGVEAGDGITVAQLPKSQ</sequence>
<protein>
    <submittedName>
        <fullName evidence="14">Predicted transporter</fullName>
    </submittedName>
</protein>
<dbReference type="SUPFAM" id="SSF103473">
    <property type="entry name" value="MFS general substrate transporter"/>
    <property type="match status" value="1"/>
</dbReference>
<dbReference type="EMBL" id="DF196772">
    <property type="protein sequence ID" value="GAC71985.1"/>
    <property type="molecule type" value="Genomic_DNA"/>
</dbReference>
<dbReference type="AlphaFoldDB" id="M9LY72"/>
<feature type="transmembrane region" description="Helical" evidence="12">
    <location>
        <begin position="369"/>
        <end position="387"/>
    </location>
</feature>
<feature type="transmembrane region" description="Helical" evidence="12">
    <location>
        <begin position="421"/>
        <end position="448"/>
    </location>
</feature>
<evidence type="ECO:0000256" key="10">
    <source>
        <dbReference type="RuleBase" id="RU003346"/>
    </source>
</evidence>
<evidence type="ECO:0000256" key="12">
    <source>
        <dbReference type="SAM" id="Phobius"/>
    </source>
</evidence>
<proteinExistence type="inferred from homology"/>
<evidence type="ECO:0000256" key="11">
    <source>
        <dbReference type="SAM" id="MobiDB-lite"/>
    </source>
</evidence>
<feature type="transmembrane region" description="Helical" evidence="12">
    <location>
        <begin position="490"/>
        <end position="511"/>
    </location>
</feature>
<feature type="transmembrane region" description="Helical" evidence="12">
    <location>
        <begin position="394"/>
        <end position="415"/>
    </location>
</feature>
<dbReference type="GO" id="GO:0016020">
    <property type="term" value="C:membrane"/>
    <property type="evidence" value="ECO:0007669"/>
    <property type="project" value="UniProtKB-SubCell"/>
</dbReference>
<evidence type="ECO:0000256" key="9">
    <source>
        <dbReference type="ARBA" id="ARBA00049119"/>
    </source>
</evidence>
<dbReference type="InterPro" id="IPR003663">
    <property type="entry name" value="Sugar/inositol_transpt"/>
</dbReference>
<feature type="transmembrane region" description="Helical" evidence="12">
    <location>
        <begin position="237"/>
        <end position="257"/>
    </location>
</feature>
<dbReference type="OrthoDB" id="6612291at2759"/>
<dbReference type="NCBIfam" id="TIGR00879">
    <property type="entry name" value="SP"/>
    <property type="match status" value="1"/>
</dbReference>
<feature type="transmembrane region" description="Helical" evidence="12">
    <location>
        <begin position="460"/>
        <end position="478"/>
    </location>
</feature>
<dbReference type="InterPro" id="IPR005829">
    <property type="entry name" value="Sugar_transporter_CS"/>
</dbReference>
<evidence type="ECO:0000256" key="2">
    <source>
        <dbReference type="ARBA" id="ARBA00010992"/>
    </source>
</evidence>
<dbReference type="FunFam" id="1.20.1250.20:FF:000254">
    <property type="entry name" value="MAL31p Maltose permease"/>
    <property type="match status" value="1"/>
</dbReference>
<organism evidence="14 15">
    <name type="scientific">Pseudozyma antarctica (strain T-34)</name>
    <name type="common">Yeast</name>
    <name type="synonym">Candida antarctica</name>
    <dbReference type="NCBI Taxonomy" id="1151754"/>
    <lineage>
        <taxon>Eukaryota</taxon>
        <taxon>Fungi</taxon>
        <taxon>Dikarya</taxon>
        <taxon>Basidiomycota</taxon>
        <taxon>Ustilaginomycotina</taxon>
        <taxon>Ustilaginomycetes</taxon>
        <taxon>Ustilaginales</taxon>
        <taxon>Ustilaginaceae</taxon>
        <taxon>Moesziomyces</taxon>
    </lineage>
</organism>
<evidence type="ECO:0000256" key="8">
    <source>
        <dbReference type="ARBA" id="ARBA00026248"/>
    </source>
</evidence>
<evidence type="ECO:0000313" key="14">
    <source>
        <dbReference type="EMBL" id="GAC71985.1"/>
    </source>
</evidence>
<keyword evidence="6 12" id="KW-1133">Transmembrane helix</keyword>
<comment type="subcellular location">
    <subcellularLocation>
        <location evidence="1">Membrane</location>
        <topology evidence="1">Multi-pass membrane protein</topology>
    </subcellularLocation>
</comment>
<evidence type="ECO:0000256" key="4">
    <source>
        <dbReference type="ARBA" id="ARBA00022597"/>
    </source>
</evidence>
<keyword evidence="4" id="KW-0762">Sugar transport</keyword>
<evidence type="ECO:0000256" key="1">
    <source>
        <dbReference type="ARBA" id="ARBA00004141"/>
    </source>
</evidence>
<dbReference type="GO" id="GO:0000023">
    <property type="term" value="P:maltose metabolic process"/>
    <property type="evidence" value="ECO:0007669"/>
    <property type="project" value="UniProtKB-KW"/>
</dbReference>
<dbReference type="PROSITE" id="PS50850">
    <property type="entry name" value="MFS"/>
    <property type="match status" value="1"/>
</dbReference>
<dbReference type="InterPro" id="IPR005828">
    <property type="entry name" value="MFS_sugar_transport-like"/>
</dbReference>
<dbReference type="Proteomes" id="UP000011976">
    <property type="component" value="Unassembled WGS sequence"/>
</dbReference>
<name>M9LY72_PSEA3</name>
<feature type="transmembrane region" description="Helical" evidence="12">
    <location>
        <begin position="331"/>
        <end position="349"/>
    </location>
</feature>